<accession>A0A5P1EZ47</accession>
<proteinExistence type="predicted"/>
<gene>
    <name evidence="1" type="ORF">A4U43_C04F1070</name>
</gene>
<dbReference type="EMBL" id="CM007384">
    <property type="protein sequence ID" value="ONK70743.1"/>
    <property type="molecule type" value="Genomic_DNA"/>
</dbReference>
<reference evidence="2" key="1">
    <citation type="journal article" date="2017" name="Nat. Commun.">
        <title>The asparagus genome sheds light on the origin and evolution of a young Y chromosome.</title>
        <authorList>
            <person name="Harkess A."/>
            <person name="Zhou J."/>
            <person name="Xu C."/>
            <person name="Bowers J.E."/>
            <person name="Van der Hulst R."/>
            <person name="Ayyampalayam S."/>
            <person name="Mercati F."/>
            <person name="Riccardi P."/>
            <person name="McKain M.R."/>
            <person name="Kakrana A."/>
            <person name="Tang H."/>
            <person name="Ray J."/>
            <person name="Groenendijk J."/>
            <person name="Arikit S."/>
            <person name="Mathioni S.M."/>
            <person name="Nakano M."/>
            <person name="Shan H."/>
            <person name="Telgmann-Rauber A."/>
            <person name="Kanno A."/>
            <person name="Yue Z."/>
            <person name="Chen H."/>
            <person name="Li W."/>
            <person name="Chen Y."/>
            <person name="Xu X."/>
            <person name="Zhang Y."/>
            <person name="Luo S."/>
            <person name="Chen H."/>
            <person name="Gao J."/>
            <person name="Mao Z."/>
            <person name="Pires J.C."/>
            <person name="Luo M."/>
            <person name="Kudrna D."/>
            <person name="Wing R.A."/>
            <person name="Meyers B.C."/>
            <person name="Yi K."/>
            <person name="Kong H."/>
            <person name="Lavrijsen P."/>
            <person name="Sunseri F."/>
            <person name="Falavigna A."/>
            <person name="Ye Y."/>
            <person name="Leebens-Mack J.H."/>
            <person name="Chen G."/>
        </authorList>
    </citation>
    <scope>NUCLEOTIDE SEQUENCE [LARGE SCALE GENOMIC DNA]</scope>
    <source>
        <strain evidence="2">cv. DH0086</strain>
    </source>
</reference>
<organism evidence="1 2">
    <name type="scientific">Asparagus officinalis</name>
    <name type="common">Garden asparagus</name>
    <dbReference type="NCBI Taxonomy" id="4686"/>
    <lineage>
        <taxon>Eukaryota</taxon>
        <taxon>Viridiplantae</taxon>
        <taxon>Streptophyta</taxon>
        <taxon>Embryophyta</taxon>
        <taxon>Tracheophyta</taxon>
        <taxon>Spermatophyta</taxon>
        <taxon>Magnoliopsida</taxon>
        <taxon>Liliopsida</taxon>
        <taxon>Asparagales</taxon>
        <taxon>Asparagaceae</taxon>
        <taxon>Asparagoideae</taxon>
        <taxon>Asparagus</taxon>
    </lineage>
</organism>
<dbReference type="AlphaFoldDB" id="A0A5P1EZ47"/>
<name>A0A5P1EZ47_ASPOF</name>
<sequence>MDDAQSSLTIVLKLLQYKTLEERNFSNLNEAQGYNDSGGSYKLTDKCTHNSNGWQHLQKNRRTLVHSTIDTPENIAPEVLLKKGEDSYSVPVNEAVVLCCWKWREVVVFLLEMEATGGGVAATGEGGFNL</sequence>
<keyword evidence="2" id="KW-1185">Reference proteome</keyword>
<dbReference type="Gramene" id="ONK70743">
    <property type="protein sequence ID" value="ONK70743"/>
    <property type="gene ID" value="A4U43_C04F1070"/>
</dbReference>
<evidence type="ECO:0000313" key="2">
    <source>
        <dbReference type="Proteomes" id="UP000243459"/>
    </source>
</evidence>
<evidence type="ECO:0000313" key="1">
    <source>
        <dbReference type="EMBL" id="ONK70743.1"/>
    </source>
</evidence>
<protein>
    <submittedName>
        <fullName evidence="1">Uncharacterized protein</fullName>
    </submittedName>
</protein>
<dbReference type="Proteomes" id="UP000243459">
    <property type="component" value="Chromosome 4"/>
</dbReference>